<sequence length="139" mass="16170">MKAACDKCHGIDTYDIIPDFQDMLEERYRRPMYVPVPVYSPYQFPQYPQMPQFTQYGQVNQYNPYQNVAGMRTLDSNNMPNYAYIGQENSEPPRRLLREADFGEALERCRDFSNVCLPVEKAKNPLKKELGTAWPSSSV</sequence>
<reference evidence="1" key="1">
    <citation type="journal article" date="2021" name="Sci. Adv.">
        <title>The American lobster genome reveals insights on longevity, neural, and immune adaptations.</title>
        <authorList>
            <person name="Polinski J.M."/>
            <person name="Zimin A.V."/>
            <person name="Clark K.F."/>
            <person name="Kohn A.B."/>
            <person name="Sadowski N."/>
            <person name="Timp W."/>
            <person name="Ptitsyn A."/>
            <person name="Khanna P."/>
            <person name="Romanova D.Y."/>
            <person name="Williams P."/>
            <person name="Greenwood S.J."/>
            <person name="Moroz L.L."/>
            <person name="Walt D.R."/>
            <person name="Bodnar A.G."/>
        </authorList>
    </citation>
    <scope>NUCLEOTIDE SEQUENCE</scope>
    <source>
        <strain evidence="1">GMGI-L3</strain>
    </source>
</reference>
<evidence type="ECO:0000313" key="2">
    <source>
        <dbReference type="Proteomes" id="UP000747542"/>
    </source>
</evidence>
<organism evidence="1 2">
    <name type="scientific">Homarus americanus</name>
    <name type="common">American lobster</name>
    <dbReference type="NCBI Taxonomy" id="6706"/>
    <lineage>
        <taxon>Eukaryota</taxon>
        <taxon>Metazoa</taxon>
        <taxon>Ecdysozoa</taxon>
        <taxon>Arthropoda</taxon>
        <taxon>Crustacea</taxon>
        <taxon>Multicrustacea</taxon>
        <taxon>Malacostraca</taxon>
        <taxon>Eumalacostraca</taxon>
        <taxon>Eucarida</taxon>
        <taxon>Decapoda</taxon>
        <taxon>Pleocyemata</taxon>
        <taxon>Astacidea</taxon>
        <taxon>Nephropoidea</taxon>
        <taxon>Nephropidae</taxon>
        <taxon>Homarus</taxon>
    </lineage>
</organism>
<accession>A0A8J5MLN8</accession>
<proteinExistence type="predicted"/>
<protein>
    <submittedName>
        <fullName evidence="1">Uncharacterized protein</fullName>
    </submittedName>
</protein>
<keyword evidence="2" id="KW-1185">Reference proteome</keyword>
<dbReference type="AlphaFoldDB" id="A0A8J5MLN8"/>
<evidence type="ECO:0000313" key="1">
    <source>
        <dbReference type="EMBL" id="KAG7155810.1"/>
    </source>
</evidence>
<dbReference type="Proteomes" id="UP000747542">
    <property type="component" value="Unassembled WGS sequence"/>
</dbReference>
<name>A0A8J5MLN8_HOMAM</name>
<gene>
    <name evidence="1" type="ORF">Hamer_G025422</name>
</gene>
<dbReference type="EMBL" id="JAHLQT010040325">
    <property type="protein sequence ID" value="KAG7155810.1"/>
    <property type="molecule type" value="Genomic_DNA"/>
</dbReference>
<comment type="caution">
    <text evidence="1">The sequence shown here is derived from an EMBL/GenBank/DDBJ whole genome shotgun (WGS) entry which is preliminary data.</text>
</comment>